<comment type="caution">
    <text evidence="1">The sequence shown here is derived from an EMBL/GenBank/DDBJ whole genome shotgun (WGS) entry which is preliminary data.</text>
</comment>
<evidence type="ECO:0000313" key="1">
    <source>
        <dbReference type="EMBL" id="KAI7985862.1"/>
    </source>
</evidence>
<keyword evidence="1" id="KW-0560">Oxidoreductase</keyword>
<reference evidence="1 2" key="1">
    <citation type="journal article" date="2022" name="Plant J.">
        <title>Chromosome-level genome of Camellia lanceoleosa provides a valuable resource for understanding genome evolution and self-incompatibility.</title>
        <authorList>
            <person name="Gong W."/>
            <person name="Xiao S."/>
            <person name="Wang L."/>
            <person name="Liao Z."/>
            <person name="Chang Y."/>
            <person name="Mo W."/>
            <person name="Hu G."/>
            <person name="Li W."/>
            <person name="Zhao G."/>
            <person name="Zhu H."/>
            <person name="Hu X."/>
            <person name="Ji K."/>
            <person name="Xiang X."/>
            <person name="Song Q."/>
            <person name="Yuan D."/>
            <person name="Jin S."/>
            <person name="Zhang L."/>
        </authorList>
    </citation>
    <scope>NUCLEOTIDE SEQUENCE [LARGE SCALE GENOMIC DNA]</scope>
    <source>
        <strain evidence="1">SQ_2022a</strain>
    </source>
</reference>
<keyword evidence="2" id="KW-1185">Reference proteome</keyword>
<name>A0ACC0FCN9_9ERIC</name>
<gene>
    <name evidence="1" type="ORF">LOK49_LG14G00694</name>
</gene>
<evidence type="ECO:0000313" key="2">
    <source>
        <dbReference type="Proteomes" id="UP001060215"/>
    </source>
</evidence>
<sequence>MLCIGGPYSSCMLAAVLNLGVFTAAAVFAGWFGLGVLLQLWAMLQDGGCIMMVDAFLQAALYYCYGRVGWMSTELEKIPMMINVSKTIKSATLRILDAFVDSIFQFVDQPVLPSQRNFLPVEEIGHIVQIEGIVGEIPADFPEGVYIRNGANPLWGGLKSAISVFGRSNHVWIEGEGMLHALYFTKDINGNWSFSYNNRFVESQTFKMEKQRNKPSYLPALEGDSPAILATFLLNAFRFGDVNKILSNTNVFEHGGKYYSIAENYLAQEIDISSLSTFDDWDLCGAWCRPFTSHPKKAPGTGELVIMGVDAVKPYYVVGVVSADGKKLIHKADVKLERSTLAHDIGVTQKYNIILDYPLIIDVYRLFRGGPIGVMPRYGDADSIRWFNVESYCTFHILNCFEDGDEVIVRACKSNESIIPGPDWGIDKFKWFSKGFKPLSTSTEEEDDNGSIKDGFLFTCVNEWRLNMETREVKERNLSGTEYSMDFPMINEGYTGLRCKYGYTQVIDSEASSICGKTKYGSLAKLYFEEPDSLASSKGHFGNPIKMEHHKFAKNNFCTGSAFVSKLGASKEDDGWIVAFVHDEDTDISHVIIVDAKNFEGEPIAKIPLPQRVPYGHHGAYFQTTSQR</sequence>
<accession>A0ACC0FCN9</accession>
<dbReference type="EMBL" id="CM045772">
    <property type="protein sequence ID" value="KAI7985862.1"/>
    <property type="molecule type" value="Genomic_DNA"/>
</dbReference>
<dbReference type="Proteomes" id="UP001060215">
    <property type="component" value="Chromosome 15"/>
</dbReference>
<organism evidence="1 2">
    <name type="scientific">Camellia lanceoleosa</name>
    <dbReference type="NCBI Taxonomy" id="1840588"/>
    <lineage>
        <taxon>Eukaryota</taxon>
        <taxon>Viridiplantae</taxon>
        <taxon>Streptophyta</taxon>
        <taxon>Embryophyta</taxon>
        <taxon>Tracheophyta</taxon>
        <taxon>Spermatophyta</taxon>
        <taxon>Magnoliopsida</taxon>
        <taxon>eudicotyledons</taxon>
        <taxon>Gunneridae</taxon>
        <taxon>Pentapetalae</taxon>
        <taxon>asterids</taxon>
        <taxon>Ericales</taxon>
        <taxon>Theaceae</taxon>
        <taxon>Camellia</taxon>
    </lineage>
</organism>
<proteinExistence type="predicted"/>
<protein>
    <submittedName>
        <fullName evidence="1">Carotenoid 9,10(9',10')-cleavage dioxygenase 1</fullName>
    </submittedName>
</protein>
<keyword evidence="1" id="KW-0223">Dioxygenase</keyword>